<evidence type="ECO:0000313" key="2">
    <source>
        <dbReference type="Proteomes" id="UP001595912"/>
    </source>
</evidence>
<reference evidence="2" key="1">
    <citation type="journal article" date="2019" name="Int. J. Syst. Evol. Microbiol.">
        <title>The Global Catalogue of Microorganisms (GCM) 10K type strain sequencing project: providing services to taxonomists for standard genome sequencing and annotation.</title>
        <authorList>
            <consortium name="The Broad Institute Genomics Platform"/>
            <consortium name="The Broad Institute Genome Sequencing Center for Infectious Disease"/>
            <person name="Wu L."/>
            <person name="Ma J."/>
        </authorList>
    </citation>
    <scope>NUCLEOTIDE SEQUENCE [LARGE SCALE GENOMIC DNA]</scope>
    <source>
        <strain evidence="2">CGMCC 4.7152</strain>
    </source>
</reference>
<accession>A0ABV9VQ57</accession>
<evidence type="ECO:0000313" key="1">
    <source>
        <dbReference type="EMBL" id="MFC4997730.1"/>
    </source>
</evidence>
<dbReference type="RefSeq" id="WP_380113961.1">
    <property type="nucleotide sequence ID" value="NZ_JBHSIU010000010.1"/>
</dbReference>
<dbReference type="EMBL" id="JBHSIU010000010">
    <property type="protein sequence ID" value="MFC4997730.1"/>
    <property type="molecule type" value="Genomic_DNA"/>
</dbReference>
<name>A0ABV9VQ57_9ACTN</name>
<comment type="caution">
    <text evidence="1">The sequence shown here is derived from an EMBL/GenBank/DDBJ whole genome shotgun (WGS) entry which is preliminary data.</text>
</comment>
<dbReference type="Proteomes" id="UP001595912">
    <property type="component" value="Unassembled WGS sequence"/>
</dbReference>
<keyword evidence="2" id="KW-1185">Reference proteome</keyword>
<proteinExistence type="predicted"/>
<gene>
    <name evidence="1" type="ORF">ACFPIJ_07815</name>
</gene>
<organism evidence="1 2">
    <name type="scientific">Dactylosporangium cerinum</name>
    <dbReference type="NCBI Taxonomy" id="1434730"/>
    <lineage>
        <taxon>Bacteria</taxon>
        <taxon>Bacillati</taxon>
        <taxon>Actinomycetota</taxon>
        <taxon>Actinomycetes</taxon>
        <taxon>Micromonosporales</taxon>
        <taxon>Micromonosporaceae</taxon>
        <taxon>Dactylosporangium</taxon>
    </lineage>
</organism>
<protein>
    <submittedName>
        <fullName evidence="1">Uncharacterized protein</fullName>
    </submittedName>
</protein>
<sequence length="126" mass="13811">MGYDFAAEDAGTNYRLNDWQMGHVRLVMLEAGAIAGGGLERLFGNERFAPSADTVPVGHFSSNDGWQVTAAQSAFIAARLRAALDADLIGDMALFYYDQPTQLRDWVEEFATFNEQATAHGGYRVS</sequence>